<accession>A0A1C7N7U2</accession>
<dbReference type="EMBL" id="LUGH01000670">
    <property type="protein sequence ID" value="OBZ83394.1"/>
    <property type="molecule type" value="Genomic_DNA"/>
</dbReference>
<feature type="chain" id="PRO_5008889531" evidence="1">
    <location>
        <begin position="22"/>
        <end position="275"/>
    </location>
</feature>
<reference evidence="2 3" key="1">
    <citation type="submission" date="2016-03" db="EMBL/GenBank/DDBJ databases">
        <title>Choanephora cucurbitarum.</title>
        <authorList>
            <person name="Min B."/>
            <person name="Park H."/>
            <person name="Park J.-H."/>
            <person name="Shin H.-D."/>
            <person name="Choi I.-G."/>
        </authorList>
    </citation>
    <scope>NUCLEOTIDE SEQUENCE [LARGE SCALE GENOMIC DNA]</scope>
    <source>
        <strain evidence="2 3">KUS-F28377</strain>
    </source>
</reference>
<evidence type="ECO:0000313" key="3">
    <source>
        <dbReference type="Proteomes" id="UP000093000"/>
    </source>
</evidence>
<comment type="caution">
    <text evidence="2">The sequence shown here is derived from an EMBL/GenBank/DDBJ whole genome shotgun (WGS) entry which is preliminary data.</text>
</comment>
<proteinExistence type="predicted"/>
<dbReference type="InParanoid" id="A0A1C7N7U2"/>
<evidence type="ECO:0000313" key="2">
    <source>
        <dbReference type="EMBL" id="OBZ83394.1"/>
    </source>
</evidence>
<dbReference type="AlphaFoldDB" id="A0A1C7N7U2"/>
<organism evidence="2 3">
    <name type="scientific">Choanephora cucurbitarum</name>
    <dbReference type="NCBI Taxonomy" id="101091"/>
    <lineage>
        <taxon>Eukaryota</taxon>
        <taxon>Fungi</taxon>
        <taxon>Fungi incertae sedis</taxon>
        <taxon>Mucoromycota</taxon>
        <taxon>Mucoromycotina</taxon>
        <taxon>Mucoromycetes</taxon>
        <taxon>Mucorales</taxon>
        <taxon>Mucorineae</taxon>
        <taxon>Choanephoraceae</taxon>
        <taxon>Choanephoroideae</taxon>
        <taxon>Choanephora</taxon>
    </lineage>
</organism>
<dbReference type="Proteomes" id="UP000093000">
    <property type="component" value="Unassembled WGS sequence"/>
</dbReference>
<keyword evidence="3" id="KW-1185">Reference proteome</keyword>
<evidence type="ECO:0000256" key="1">
    <source>
        <dbReference type="SAM" id="SignalP"/>
    </source>
</evidence>
<name>A0A1C7N7U2_9FUNG</name>
<feature type="signal peptide" evidence="1">
    <location>
        <begin position="1"/>
        <end position="21"/>
    </location>
</feature>
<sequence>MDSFSKGTFLIALIVLTEILAEHPLSLLKEEQKDRQKLNIASVTRQHIKAVSTLRWQYTDEPNTLVFDFEELNVSKHDIVQLVESNIPPNTRYHISKYANSNYLVSVSLECLQDNQEEHLQTIIRHKQLFSILKYRGLYIKQLDVLLCPTLGLCSTDTAVNFWRFEVLDLSRSALDYDPTELKAQVAREITCTIGKNLAENALLIHSKDIGVSNKKNGSVVLLAQEILMKKNSHHLDGPIKKLIYIPFLRSYFPLIATKITPFRKVFHNRIIEHQ</sequence>
<dbReference type="OrthoDB" id="2226231at2759"/>
<keyword evidence="1" id="KW-0732">Signal</keyword>
<gene>
    <name evidence="2" type="ORF">A0J61_08555</name>
</gene>
<protein>
    <submittedName>
        <fullName evidence="2">Uncharacterized protein</fullName>
    </submittedName>
</protein>